<reference evidence="2" key="1">
    <citation type="journal article" date="2019" name="Sci. Rep.">
        <title>Draft genome of Tanacetum cinerariifolium, the natural source of mosquito coil.</title>
        <authorList>
            <person name="Yamashiro T."/>
            <person name="Shiraishi A."/>
            <person name="Satake H."/>
            <person name="Nakayama K."/>
        </authorList>
    </citation>
    <scope>NUCLEOTIDE SEQUENCE</scope>
</reference>
<dbReference type="AlphaFoldDB" id="A0A699UYD2"/>
<comment type="caution">
    <text evidence="2">The sequence shown here is derived from an EMBL/GenBank/DDBJ whole genome shotgun (WGS) entry which is preliminary data.</text>
</comment>
<feature type="non-terminal residue" evidence="2">
    <location>
        <position position="121"/>
    </location>
</feature>
<protein>
    <submittedName>
        <fullName evidence="2">Uncharacterized protein</fullName>
    </submittedName>
</protein>
<organism evidence="2">
    <name type="scientific">Tanacetum cinerariifolium</name>
    <name type="common">Dalmatian daisy</name>
    <name type="synonym">Chrysanthemum cinerariifolium</name>
    <dbReference type="NCBI Taxonomy" id="118510"/>
    <lineage>
        <taxon>Eukaryota</taxon>
        <taxon>Viridiplantae</taxon>
        <taxon>Streptophyta</taxon>
        <taxon>Embryophyta</taxon>
        <taxon>Tracheophyta</taxon>
        <taxon>Spermatophyta</taxon>
        <taxon>Magnoliopsida</taxon>
        <taxon>eudicotyledons</taxon>
        <taxon>Gunneridae</taxon>
        <taxon>Pentapetalae</taxon>
        <taxon>asterids</taxon>
        <taxon>campanulids</taxon>
        <taxon>Asterales</taxon>
        <taxon>Asteraceae</taxon>
        <taxon>Asteroideae</taxon>
        <taxon>Anthemideae</taxon>
        <taxon>Anthemidinae</taxon>
        <taxon>Tanacetum</taxon>
    </lineage>
</organism>
<feature type="region of interest" description="Disordered" evidence="1">
    <location>
        <begin position="85"/>
        <end position="121"/>
    </location>
</feature>
<feature type="compositionally biased region" description="Polar residues" evidence="1">
    <location>
        <begin position="95"/>
        <end position="107"/>
    </location>
</feature>
<proteinExistence type="predicted"/>
<feature type="non-terminal residue" evidence="2">
    <location>
        <position position="1"/>
    </location>
</feature>
<name>A0A699UYD2_TANCI</name>
<gene>
    <name evidence="2" type="ORF">Tci_898610</name>
</gene>
<sequence length="121" mass="13867">VGTIDANIRRDPNREIGYRIIDVWEDPYEIAEEIPATDVAELGKRMTDFFTTIRQDTDEIYVCFHARTARLMESKARVAREAWTQSMDASDTVRSETQMVALQSQQRPARDLAHPDVPVEA</sequence>
<evidence type="ECO:0000256" key="1">
    <source>
        <dbReference type="SAM" id="MobiDB-lite"/>
    </source>
</evidence>
<accession>A0A699UYD2</accession>
<evidence type="ECO:0000313" key="2">
    <source>
        <dbReference type="EMBL" id="GFD26641.1"/>
    </source>
</evidence>
<dbReference type="EMBL" id="BKCJ011370482">
    <property type="protein sequence ID" value="GFD26641.1"/>
    <property type="molecule type" value="Genomic_DNA"/>
</dbReference>